<keyword evidence="2" id="KW-1185">Reference proteome</keyword>
<name>A0A4Z0LVK7_9GAMM</name>
<comment type="caution">
    <text evidence="1">The sequence shown here is derived from an EMBL/GenBank/DDBJ whole genome shotgun (WGS) entry which is preliminary data.</text>
</comment>
<gene>
    <name evidence="1" type="ORF">E4634_18795</name>
</gene>
<dbReference type="RefSeq" id="WP_135446213.1">
    <property type="nucleotide sequence ID" value="NZ_SRLE01000014.1"/>
</dbReference>
<accession>A0A4Z0LVK7</accession>
<dbReference type="AlphaFoldDB" id="A0A4Z0LVK7"/>
<sequence length="422" mass="46563">MPQPPDTLPHNPLATADERALEDLALRLLCSPAVARVRPIVEMLWRNGIAYPAREQMDRFDDMLEEYLFHHALRAANSDPRYPRVLRLMNPPGHWFGRAIPGSRWGGDSPDFIYRMIPVEPGQRYEIRGRCSGVAPSSVTYSLASGGAATATLAVLDSAEMRYEEDGSFVLTLDDDDAGARPNHLRLAPGADHLLIRDAIGDWGSETPNHISAQLLDAPGREPLDEDVLAARAAQGAMQSLYFTFYCTQSASGQPPNELRAPASSGAFGGMATQWGAKSNLCLEDDQALVITANAAGALFRNVVLCDQFFLTADYWSRTGSLNMCQMAADEDGDFTYVVAHRDPGIHNWLDTGGLRRTILGHRWQGIPPGSTAGTPAIAARVVPFSALDRELPAKVRRISAQERREQLHKRLEGYKRRWLDY</sequence>
<evidence type="ECO:0008006" key="3">
    <source>
        <dbReference type="Google" id="ProtNLM"/>
    </source>
</evidence>
<dbReference type="Proteomes" id="UP000298050">
    <property type="component" value="Unassembled WGS sequence"/>
</dbReference>
<proteinExistence type="predicted"/>
<protein>
    <recommendedName>
        <fullName evidence="3">DUF1214 domain-containing protein</fullName>
    </recommendedName>
</protein>
<dbReference type="EMBL" id="SRLE01000014">
    <property type="protein sequence ID" value="TGD71321.1"/>
    <property type="molecule type" value="Genomic_DNA"/>
</dbReference>
<evidence type="ECO:0000313" key="2">
    <source>
        <dbReference type="Proteomes" id="UP000298050"/>
    </source>
</evidence>
<reference evidence="1 2" key="1">
    <citation type="submission" date="2019-04" db="EMBL/GenBank/DDBJ databases">
        <title>Taxonomy of novel Haliea sp. from mangrove soil of West Coast of India.</title>
        <authorList>
            <person name="Verma A."/>
            <person name="Kumar P."/>
            <person name="Krishnamurthi S."/>
        </authorList>
    </citation>
    <scope>NUCLEOTIDE SEQUENCE [LARGE SCALE GENOMIC DNA]</scope>
    <source>
        <strain evidence="1 2">SAOS-164</strain>
    </source>
</reference>
<organism evidence="1 2">
    <name type="scientific">Mangrovimicrobium sediminis</name>
    <dbReference type="NCBI Taxonomy" id="2562682"/>
    <lineage>
        <taxon>Bacteria</taxon>
        <taxon>Pseudomonadati</taxon>
        <taxon>Pseudomonadota</taxon>
        <taxon>Gammaproteobacteria</taxon>
        <taxon>Cellvibrionales</taxon>
        <taxon>Halieaceae</taxon>
        <taxon>Mangrovimicrobium</taxon>
    </lineage>
</organism>
<dbReference type="OrthoDB" id="7053758at2"/>
<evidence type="ECO:0000313" key="1">
    <source>
        <dbReference type="EMBL" id="TGD71321.1"/>
    </source>
</evidence>